<dbReference type="PANTHER" id="PTHR47245">
    <property type="entry name" value="PEPTIDYLPROLYL ISOMERASE"/>
    <property type="match status" value="1"/>
</dbReference>
<dbReference type="SUPFAM" id="SSF109998">
    <property type="entry name" value="Triger factor/SurA peptide-binding domain-like"/>
    <property type="match status" value="1"/>
</dbReference>
<protein>
    <recommendedName>
        <fullName evidence="2">peptidylprolyl isomerase</fullName>
        <ecNumber evidence="2">5.2.1.8</ecNumber>
    </recommendedName>
</protein>
<evidence type="ECO:0000313" key="8">
    <source>
        <dbReference type="EMBL" id="VDC29624.1"/>
    </source>
</evidence>
<keyword evidence="3 7" id="KW-0732">Signal</keyword>
<feature type="compositionally biased region" description="Basic and acidic residues" evidence="6">
    <location>
        <begin position="24"/>
        <end position="54"/>
    </location>
</feature>
<evidence type="ECO:0000256" key="1">
    <source>
        <dbReference type="ARBA" id="ARBA00000971"/>
    </source>
</evidence>
<keyword evidence="9" id="KW-1185">Reference proteome</keyword>
<keyword evidence="5 8" id="KW-0413">Isomerase</keyword>
<comment type="catalytic activity">
    <reaction evidence="1">
        <text>[protein]-peptidylproline (omega=180) = [protein]-peptidylproline (omega=0)</text>
        <dbReference type="Rhea" id="RHEA:16237"/>
        <dbReference type="Rhea" id="RHEA-COMP:10747"/>
        <dbReference type="Rhea" id="RHEA-COMP:10748"/>
        <dbReference type="ChEBI" id="CHEBI:83833"/>
        <dbReference type="ChEBI" id="CHEBI:83834"/>
        <dbReference type="EC" id="5.2.1.8"/>
    </reaction>
</comment>
<gene>
    <name evidence="8" type="ORF">FILTAD_02180</name>
</gene>
<evidence type="ECO:0000256" key="7">
    <source>
        <dbReference type="SAM" id="SignalP"/>
    </source>
</evidence>
<keyword evidence="4" id="KW-0697">Rotamase</keyword>
<evidence type="ECO:0000256" key="6">
    <source>
        <dbReference type="SAM" id="MobiDB-lite"/>
    </source>
</evidence>
<dbReference type="Pfam" id="PF13623">
    <property type="entry name" value="SurA_N_2"/>
    <property type="match status" value="1"/>
</dbReference>
<name>A0A3P5XLT2_9BACL</name>
<sequence length="255" mass="28652">MNWKKIMLPFIAAALVVSLAACSEEDKAEKDGTPKSETKQEGTKSEKATAEEMQAKLAKQQIDKSKIVAVVNDEELNGEKYNEVLTSIQVQMQKMGQDPSTKESAEQVKTQALDTLISQTLIFQKAKEANIKASKTEVDEQYSTFEEQFGGEKELKKALEIQNMDVKVLKEQIADSIIFDKYQDKVAPANKVSDKEIQDYYDQVAAQSKEAGQELPPLKEVSKEIQEILKQQQQQKLLATHVEELKANAEIELKI</sequence>
<dbReference type="EMBL" id="UXAV01000042">
    <property type="protein sequence ID" value="VDC29624.1"/>
    <property type="molecule type" value="Genomic_DNA"/>
</dbReference>
<dbReference type="InterPro" id="IPR027304">
    <property type="entry name" value="Trigger_fact/SurA_dom_sf"/>
</dbReference>
<dbReference type="PANTHER" id="PTHR47245:SF1">
    <property type="entry name" value="FOLDASE PROTEIN PRSA"/>
    <property type="match status" value="1"/>
</dbReference>
<organism evidence="8 9">
    <name type="scientific">Filibacter tadaridae</name>
    <dbReference type="NCBI Taxonomy" id="2483811"/>
    <lineage>
        <taxon>Bacteria</taxon>
        <taxon>Bacillati</taxon>
        <taxon>Bacillota</taxon>
        <taxon>Bacilli</taxon>
        <taxon>Bacillales</taxon>
        <taxon>Caryophanaceae</taxon>
        <taxon>Filibacter</taxon>
    </lineage>
</organism>
<evidence type="ECO:0000256" key="5">
    <source>
        <dbReference type="ARBA" id="ARBA00023235"/>
    </source>
</evidence>
<dbReference type="AlphaFoldDB" id="A0A3P5XLT2"/>
<proteinExistence type="predicted"/>
<dbReference type="OrthoDB" id="4775280at2"/>
<reference evidence="8 9" key="1">
    <citation type="submission" date="2018-11" db="EMBL/GenBank/DDBJ databases">
        <authorList>
            <person name="Criscuolo A."/>
        </authorList>
    </citation>
    <scope>NUCLEOTIDE SEQUENCE [LARGE SCALE GENOMIC DNA]</scope>
    <source>
        <strain evidence="8">ATB-66</strain>
    </source>
</reference>
<dbReference type="EC" id="5.2.1.8" evidence="2"/>
<accession>A0A3P5XLT2</accession>
<feature type="signal peptide" evidence="7">
    <location>
        <begin position="1"/>
        <end position="23"/>
    </location>
</feature>
<dbReference type="Proteomes" id="UP000270468">
    <property type="component" value="Unassembled WGS sequence"/>
</dbReference>
<dbReference type="GO" id="GO:0003755">
    <property type="term" value="F:peptidyl-prolyl cis-trans isomerase activity"/>
    <property type="evidence" value="ECO:0007669"/>
    <property type="project" value="UniProtKB-KW"/>
</dbReference>
<dbReference type="Gene3D" id="1.10.4030.10">
    <property type="entry name" value="Porin chaperone SurA, peptide-binding domain"/>
    <property type="match status" value="1"/>
</dbReference>
<evidence type="ECO:0000256" key="4">
    <source>
        <dbReference type="ARBA" id="ARBA00023110"/>
    </source>
</evidence>
<feature type="chain" id="PRO_5039290642" description="peptidylprolyl isomerase" evidence="7">
    <location>
        <begin position="24"/>
        <end position="255"/>
    </location>
</feature>
<dbReference type="RefSeq" id="WP_124070807.1">
    <property type="nucleotide sequence ID" value="NZ_CBCRXF010000001.1"/>
</dbReference>
<evidence type="ECO:0000256" key="3">
    <source>
        <dbReference type="ARBA" id="ARBA00022729"/>
    </source>
</evidence>
<dbReference type="PROSITE" id="PS51257">
    <property type="entry name" value="PROKAR_LIPOPROTEIN"/>
    <property type="match status" value="1"/>
</dbReference>
<evidence type="ECO:0000313" key="9">
    <source>
        <dbReference type="Proteomes" id="UP000270468"/>
    </source>
</evidence>
<feature type="region of interest" description="Disordered" evidence="6">
    <location>
        <begin position="23"/>
        <end position="59"/>
    </location>
</feature>
<evidence type="ECO:0000256" key="2">
    <source>
        <dbReference type="ARBA" id="ARBA00013194"/>
    </source>
</evidence>
<dbReference type="InterPro" id="IPR050245">
    <property type="entry name" value="PrsA_foldase"/>
</dbReference>